<evidence type="ECO:0000256" key="1">
    <source>
        <dbReference type="SAM" id="MobiDB-lite"/>
    </source>
</evidence>
<gene>
    <name evidence="2" type="ORF">WJX73_003603</name>
</gene>
<keyword evidence="3" id="KW-1185">Reference proteome</keyword>
<comment type="caution">
    <text evidence="2">The sequence shown here is derived from an EMBL/GenBank/DDBJ whole genome shotgun (WGS) entry which is preliminary data.</text>
</comment>
<sequence length="84" mass="9230">MVVEGAARTSVAGVTEEGVHLEPLPEDADRRTAAEKRFDERAAQQEAGRIKKLAAKSHRERVAQFNDYLANLSEHHDIPKVGPG</sequence>
<feature type="region of interest" description="Disordered" evidence="1">
    <location>
        <begin position="1"/>
        <end position="32"/>
    </location>
</feature>
<name>A0AAW1PBI5_9CHLO</name>
<evidence type="ECO:0000313" key="2">
    <source>
        <dbReference type="EMBL" id="KAK9810731.1"/>
    </source>
</evidence>
<protein>
    <recommendedName>
        <fullName evidence="4">Protein FAM32A</fullName>
    </recommendedName>
</protein>
<dbReference type="EMBL" id="JALJOQ010000014">
    <property type="protein sequence ID" value="KAK9810731.1"/>
    <property type="molecule type" value="Genomic_DNA"/>
</dbReference>
<dbReference type="Proteomes" id="UP001465755">
    <property type="component" value="Unassembled WGS sequence"/>
</dbReference>
<reference evidence="2 3" key="1">
    <citation type="journal article" date="2024" name="Nat. Commun.">
        <title>Phylogenomics reveals the evolutionary origins of lichenization in chlorophyte algae.</title>
        <authorList>
            <person name="Puginier C."/>
            <person name="Libourel C."/>
            <person name="Otte J."/>
            <person name="Skaloud P."/>
            <person name="Haon M."/>
            <person name="Grisel S."/>
            <person name="Petersen M."/>
            <person name="Berrin J.G."/>
            <person name="Delaux P.M."/>
            <person name="Dal Grande F."/>
            <person name="Keller J."/>
        </authorList>
    </citation>
    <scope>NUCLEOTIDE SEQUENCE [LARGE SCALE GENOMIC DNA]</scope>
    <source>
        <strain evidence="2 3">SAG 2036</strain>
    </source>
</reference>
<dbReference type="AlphaFoldDB" id="A0AAW1PBI5"/>
<proteinExistence type="predicted"/>
<dbReference type="PANTHER" id="PTHR13282">
    <property type="entry name" value="PROTEIN FAM32A"/>
    <property type="match status" value="1"/>
</dbReference>
<dbReference type="InterPro" id="IPR013865">
    <property type="entry name" value="FAM32A"/>
</dbReference>
<accession>A0AAW1PBI5</accession>
<dbReference type="GO" id="GO:0005730">
    <property type="term" value="C:nucleolus"/>
    <property type="evidence" value="ECO:0007669"/>
    <property type="project" value="TreeGrafter"/>
</dbReference>
<organism evidence="2 3">
    <name type="scientific">Symbiochloris irregularis</name>
    <dbReference type="NCBI Taxonomy" id="706552"/>
    <lineage>
        <taxon>Eukaryota</taxon>
        <taxon>Viridiplantae</taxon>
        <taxon>Chlorophyta</taxon>
        <taxon>core chlorophytes</taxon>
        <taxon>Trebouxiophyceae</taxon>
        <taxon>Trebouxiales</taxon>
        <taxon>Trebouxiaceae</taxon>
        <taxon>Symbiochloris</taxon>
    </lineage>
</organism>
<evidence type="ECO:0000313" key="3">
    <source>
        <dbReference type="Proteomes" id="UP001465755"/>
    </source>
</evidence>
<evidence type="ECO:0008006" key="4">
    <source>
        <dbReference type="Google" id="ProtNLM"/>
    </source>
</evidence>
<dbReference type="PANTHER" id="PTHR13282:SF6">
    <property type="entry name" value="PROTEIN FAM32A"/>
    <property type="match status" value="1"/>
</dbReference>